<dbReference type="InterPro" id="IPR003439">
    <property type="entry name" value="ABC_transporter-like_ATP-bd"/>
</dbReference>
<dbReference type="GO" id="GO:0015910">
    <property type="term" value="P:long-chain fatty acid import into peroxisome"/>
    <property type="evidence" value="ECO:0007669"/>
    <property type="project" value="TreeGrafter"/>
</dbReference>
<dbReference type="Proteomes" id="UP000515163">
    <property type="component" value="Unplaced"/>
</dbReference>
<dbReference type="InterPro" id="IPR027417">
    <property type="entry name" value="P-loop_NTPase"/>
</dbReference>
<dbReference type="AlphaFoldDB" id="A0A6P8HKM1"/>
<evidence type="ECO:0000256" key="8">
    <source>
        <dbReference type="SAM" id="MobiDB-lite"/>
    </source>
</evidence>
<feature type="domain" description="ABC transporter" evidence="10">
    <location>
        <begin position="249"/>
        <end position="451"/>
    </location>
</feature>
<evidence type="ECO:0000256" key="9">
    <source>
        <dbReference type="SAM" id="Phobius"/>
    </source>
</evidence>
<dbReference type="RefSeq" id="XP_031555448.1">
    <property type="nucleotide sequence ID" value="XM_031699588.1"/>
</dbReference>
<dbReference type="InterPro" id="IPR050835">
    <property type="entry name" value="ABC_transporter_sub-D"/>
</dbReference>
<evidence type="ECO:0000256" key="6">
    <source>
        <dbReference type="ARBA" id="ARBA00022989"/>
    </source>
</evidence>
<dbReference type="GO" id="GO:0005324">
    <property type="term" value="F:long-chain fatty acid transmembrane transporter activity"/>
    <property type="evidence" value="ECO:0007669"/>
    <property type="project" value="TreeGrafter"/>
</dbReference>
<dbReference type="GO" id="GO:0005524">
    <property type="term" value="F:ATP binding"/>
    <property type="evidence" value="ECO:0007669"/>
    <property type="project" value="UniProtKB-KW"/>
</dbReference>
<dbReference type="KEGG" id="aten:116292305"/>
<evidence type="ECO:0000256" key="3">
    <source>
        <dbReference type="ARBA" id="ARBA00022692"/>
    </source>
</evidence>
<proteinExistence type="inferred from homology"/>
<dbReference type="GO" id="GO:0016887">
    <property type="term" value="F:ATP hydrolysis activity"/>
    <property type="evidence" value="ECO:0007669"/>
    <property type="project" value="InterPro"/>
</dbReference>
<accession>A0A6P8HKM1</accession>
<dbReference type="GO" id="GO:0140359">
    <property type="term" value="F:ABC-type transporter activity"/>
    <property type="evidence" value="ECO:0007669"/>
    <property type="project" value="InterPro"/>
</dbReference>
<dbReference type="SMART" id="SM00382">
    <property type="entry name" value="AAA"/>
    <property type="match status" value="1"/>
</dbReference>
<protein>
    <submittedName>
        <fullName evidence="12">ATP-binding cassette sub-family D member 4-like</fullName>
    </submittedName>
</protein>
<evidence type="ECO:0000256" key="5">
    <source>
        <dbReference type="ARBA" id="ARBA00022840"/>
    </source>
</evidence>
<keyword evidence="6 9" id="KW-1133">Transmembrane helix</keyword>
<reference evidence="12" key="1">
    <citation type="submission" date="2025-08" db="UniProtKB">
        <authorList>
            <consortium name="RefSeq"/>
        </authorList>
    </citation>
    <scope>IDENTIFICATION</scope>
    <source>
        <tissue evidence="12">Tentacle</tissue>
    </source>
</reference>
<feature type="region of interest" description="Disordered" evidence="8">
    <location>
        <begin position="1"/>
        <end position="38"/>
    </location>
</feature>
<sequence length="453" mass="51045">MFELSQKELQSNNAASWMAKPRYHDESGQTGDKQEKPVNRKTTSCYCDSCLANPQDSQCSWKAAILRQPSTSSVHNELVVKIDDFVAASYDGEWYIGKVLVNSEALALYGLGTVEEKETNERLRNLINVQLMLLNYQFFLNFSVNCFHYFGYIFSYIIIAIALFAGKYDGLTPTALSAAISKNSFVSIYLIRCYKKLIDLSYLVSKKAGFTRRIGELIETLMKKEKNHVDKDTNSCSESLDVLRSGCIYQLEAVSYAAPKSSELLVRDLNLNIIAGQNILITGKTGCGKSSLLRVMSNLWKPVSVTVVRNLSFHPSNIIILSQRSLLSDGSLKQQVIYPYGKPIQQRYTEKCQMEDEKILSILEDVGLTAVCRRVGGLYENFEGNWEDMLTPGEMQRLAFARLFYHKPVIAIIDEATSAMDTQTEKEMYEKCKQLGITLVSIGHREKEMGIGT</sequence>
<dbReference type="GO" id="GO:0007031">
    <property type="term" value="P:peroxisome organization"/>
    <property type="evidence" value="ECO:0007669"/>
    <property type="project" value="TreeGrafter"/>
</dbReference>
<evidence type="ECO:0000256" key="2">
    <source>
        <dbReference type="ARBA" id="ARBA00022448"/>
    </source>
</evidence>
<keyword evidence="11" id="KW-1185">Reference proteome</keyword>
<dbReference type="InterPro" id="IPR011527">
    <property type="entry name" value="ABC1_TM_dom"/>
</dbReference>
<keyword evidence="5" id="KW-0067">ATP-binding</keyword>
<keyword evidence="4" id="KW-0547">Nucleotide-binding</keyword>
<evidence type="ECO:0000313" key="11">
    <source>
        <dbReference type="Proteomes" id="UP000515163"/>
    </source>
</evidence>
<keyword evidence="2" id="KW-0813">Transport</keyword>
<keyword evidence="3 9" id="KW-0812">Transmembrane</keyword>
<evidence type="ECO:0000259" key="10">
    <source>
        <dbReference type="PROSITE" id="PS50893"/>
    </source>
</evidence>
<evidence type="ECO:0000256" key="1">
    <source>
        <dbReference type="ARBA" id="ARBA00008575"/>
    </source>
</evidence>
<dbReference type="SUPFAM" id="SSF52540">
    <property type="entry name" value="P-loop containing nucleoside triphosphate hydrolases"/>
    <property type="match status" value="1"/>
</dbReference>
<dbReference type="GO" id="GO:0005778">
    <property type="term" value="C:peroxisomal membrane"/>
    <property type="evidence" value="ECO:0007669"/>
    <property type="project" value="TreeGrafter"/>
</dbReference>
<name>A0A6P8HKM1_ACTTE</name>
<dbReference type="Pfam" id="PF06472">
    <property type="entry name" value="ABC_membrane_2"/>
    <property type="match status" value="1"/>
</dbReference>
<evidence type="ECO:0000313" key="12">
    <source>
        <dbReference type="RefSeq" id="XP_031555448.1"/>
    </source>
</evidence>
<dbReference type="GO" id="GO:0006635">
    <property type="term" value="P:fatty acid beta-oxidation"/>
    <property type="evidence" value="ECO:0007669"/>
    <property type="project" value="TreeGrafter"/>
</dbReference>
<dbReference type="Pfam" id="PF00005">
    <property type="entry name" value="ABC_tran"/>
    <property type="match status" value="1"/>
</dbReference>
<comment type="similarity">
    <text evidence="1">Belongs to the ABC transporter superfamily. ABCD family. Peroxisomal fatty acyl CoA transporter (TC 3.A.1.203) subfamily.</text>
</comment>
<organism evidence="11 12">
    <name type="scientific">Actinia tenebrosa</name>
    <name type="common">Australian red waratah sea anemone</name>
    <dbReference type="NCBI Taxonomy" id="6105"/>
    <lineage>
        <taxon>Eukaryota</taxon>
        <taxon>Metazoa</taxon>
        <taxon>Cnidaria</taxon>
        <taxon>Anthozoa</taxon>
        <taxon>Hexacorallia</taxon>
        <taxon>Actiniaria</taxon>
        <taxon>Actiniidae</taxon>
        <taxon>Actinia</taxon>
    </lineage>
</organism>
<evidence type="ECO:0000256" key="4">
    <source>
        <dbReference type="ARBA" id="ARBA00022741"/>
    </source>
</evidence>
<evidence type="ECO:0000256" key="7">
    <source>
        <dbReference type="ARBA" id="ARBA00023136"/>
    </source>
</evidence>
<dbReference type="Gene3D" id="3.40.50.300">
    <property type="entry name" value="P-loop containing nucleotide triphosphate hydrolases"/>
    <property type="match status" value="1"/>
</dbReference>
<dbReference type="InParanoid" id="A0A6P8HKM1"/>
<keyword evidence="7 9" id="KW-0472">Membrane</keyword>
<dbReference type="GO" id="GO:0042760">
    <property type="term" value="P:very long-chain fatty acid catabolic process"/>
    <property type="evidence" value="ECO:0007669"/>
    <property type="project" value="TreeGrafter"/>
</dbReference>
<dbReference type="GeneID" id="116292305"/>
<dbReference type="OrthoDB" id="422637at2759"/>
<dbReference type="PANTHER" id="PTHR11384:SF59">
    <property type="entry name" value="LYSOSOMAL COBALAMIN TRANSPORTER ABCD4"/>
    <property type="match status" value="1"/>
</dbReference>
<gene>
    <name evidence="12" type="primary">LOC116292305</name>
</gene>
<feature type="compositionally biased region" description="Basic and acidic residues" evidence="8">
    <location>
        <begin position="22"/>
        <end position="38"/>
    </location>
</feature>
<feature type="transmembrane region" description="Helical" evidence="9">
    <location>
        <begin position="138"/>
        <end position="165"/>
    </location>
</feature>
<dbReference type="PANTHER" id="PTHR11384">
    <property type="entry name" value="ATP-BINDING CASSETTE, SUB-FAMILY D MEMBER"/>
    <property type="match status" value="1"/>
</dbReference>
<dbReference type="PROSITE" id="PS50893">
    <property type="entry name" value="ABC_TRANSPORTER_2"/>
    <property type="match status" value="1"/>
</dbReference>
<dbReference type="CDD" id="cd03223">
    <property type="entry name" value="ABCD_peroxisomal_ALDP"/>
    <property type="match status" value="1"/>
</dbReference>
<dbReference type="InterPro" id="IPR003593">
    <property type="entry name" value="AAA+_ATPase"/>
</dbReference>